<keyword evidence="4" id="KW-0508">mRNA splicing</keyword>
<dbReference type="EMBL" id="CAGKOT010000031">
    <property type="protein sequence ID" value="CAB5372993.1"/>
    <property type="molecule type" value="Genomic_DNA"/>
</dbReference>
<dbReference type="GO" id="GO:0006397">
    <property type="term" value="P:mRNA processing"/>
    <property type="evidence" value="ECO:0007669"/>
    <property type="project" value="UniProtKB-KW"/>
</dbReference>
<name>A0A915ZFM8_9GLOM</name>
<comment type="subcellular location">
    <subcellularLocation>
        <location evidence="1">Nucleus</location>
    </subcellularLocation>
</comment>
<evidence type="ECO:0000256" key="6">
    <source>
        <dbReference type="SAM" id="MobiDB-lite"/>
    </source>
</evidence>
<evidence type="ECO:0000256" key="2">
    <source>
        <dbReference type="ARBA" id="ARBA00008371"/>
    </source>
</evidence>
<keyword evidence="5" id="KW-0539">Nucleus</keyword>
<dbReference type="InterPro" id="IPR031801">
    <property type="entry name" value="VIR_N"/>
</dbReference>
<organism evidence="8 9">
    <name type="scientific">Rhizophagus irregularis</name>
    <dbReference type="NCBI Taxonomy" id="588596"/>
    <lineage>
        <taxon>Eukaryota</taxon>
        <taxon>Fungi</taxon>
        <taxon>Fungi incertae sedis</taxon>
        <taxon>Mucoromycota</taxon>
        <taxon>Glomeromycotina</taxon>
        <taxon>Glomeromycetes</taxon>
        <taxon>Glomerales</taxon>
        <taxon>Glomeraceae</taxon>
        <taxon>Rhizophagus</taxon>
    </lineage>
</organism>
<comment type="similarity">
    <text evidence="2">Belongs to the vir family.</text>
</comment>
<evidence type="ECO:0000256" key="4">
    <source>
        <dbReference type="ARBA" id="ARBA00023187"/>
    </source>
</evidence>
<dbReference type="GO" id="GO:0008380">
    <property type="term" value="P:RNA splicing"/>
    <property type="evidence" value="ECO:0007669"/>
    <property type="project" value="UniProtKB-KW"/>
</dbReference>
<feature type="region of interest" description="Disordered" evidence="6">
    <location>
        <begin position="2081"/>
        <end position="2131"/>
    </location>
</feature>
<reference evidence="8" key="1">
    <citation type="submission" date="2020-05" db="EMBL/GenBank/DDBJ databases">
        <authorList>
            <person name="Rincon C."/>
            <person name="Sanders R I."/>
            <person name="Robbins C."/>
            <person name="Chaturvedi A."/>
        </authorList>
    </citation>
    <scope>NUCLEOTIDE SEQUENCE</scope>
    <source>
        <strain evidence="8">CHB12</strain>
    </source>
</reference>
<gene>
    <name evidence="8" type="ORF">CHRIB12_LOCUS13827</name>
</gene>
<dbReference type="InterPro" id="IPR026736">
    <property type="entry name" value="Virilizer"/>
</dbReference>
<feature type="compositionally biased region" description="Basic and acidic residues" evidence="6">
    <location>
        <begin position="2122"/>
        <end position="2131"/>
    </location>
</feature>
<dbReference type="GO" id="GO:0036396">
    <property type="term" value="C:RNA N6-methyladenosine methyltransferase complex"/>
    <property type="evidence" value="ECO:0007669"/>
    <property type="project" value="TreeGrafter"/>
</dbReference>
<feature type="compositionally biased region" description="Low complexity" evidence="6">
    <location>
        <begin position="1958"/>
        <end position="1995"/>
    </location>
</feature>
<evidence type="ECO:0000313" key="8">
    <source>
        <dbReference type="EMBL" id="CAB5372993.1"/>
    </source>
</evidence>
<dbReference type="PANTHER" id="PTHR23185:SF0">
    <property type="entry name" value="PROTEIN VIRILIZER HOMOLOG"/>
    <property type="match status" value="1"/>
</dbReference>
<dbReference type="Pfam" id="PF15912">
    <property type="entry name" value="VIR_N"/>
    <property type="match status" value="1"/>
</dbReference>
<accession>A0A915ZFM8</accession>
<evidence type="ECO:0000256" key="1">
    <source>
        <dbReference type="ARBA" id="ARBA00004123"/>
    </source>
</evidence>
<keyword evidence="3" id="KW-0507">mRNA processing</keyword>
<feature type="compositionally biased region" description="Polar residues" evidence="6">
    <location>
        <begin position="1935"/>
        <end position="1952"/>
    </location>
</feature>
<feature type="domain" description="Virilizer N-terminal" evidence="7">
    <location>
        <begin position="13"/>
        <end position="280"/>
    </location>
</feature>
<evidence type="ECO:0000256" key="5">
    <source>
        <dbReference type="ARBA" id="ARBA00023242"/>
    </source>
</evidence>
<evidence type="ECO:0000256" key="3">
    <source>
        <dbReference type="ARBA" id="ARBA00022664"/>
    </source>
</evidence>
<dbReference type="VEuPathDB" id="FungiDB:RhiirFUN_020122"/>
<proteinExistence type="inferred from homology"/>
<dbReference type="OrthoDB" id="2011702at2759"/>
<feature type="region of interest" description="Disordered" evidence="6">
    <location>
        <begin position="154"/>
        <end position="175"/>
    </location>
</feature>
<feature type="compositionally biased region" description="Low complexity" evidence="6">
    <location>
        <begin position="1921"/>
        <end position="1934"/>
    </location>
</feature>
<feature type="region of interest" description="Disordered" evidence="6">
    <location>
        <begin position="1911"/>
        <end position="2005"/>
    </location>
</feature>
<evidence type="ECO:0000313" key="9">
    <source>
        <dbReference type="Proteomes" id="UP000684084"/>
    </source>
</evidence>
<dbReference type="PANTHER" id="PTHR23185">
    <property type="entry name" value="PROTEIN VIRILIZER HOMOLOG"/>
    <property type="match status" value="1"/>
</dbReference>
<protein>
    <recommendedName>
        <fullName evidence="7">Virilizer N-terminal domain-containing protein</fullName>
    </recommendedName>
</protein>
<dbReference type="Proteomes" id="UP000684084">
    <property type="component" value="Unassembled WGS sequence"/>
</dbReference>
<comment type="caution">
    <text evidence="8">The sequence shown here is derived from an EMBL/GenBank/DDBJ whole genome shotgun (WGS) entry which is preliminary data.</text>
</comment>
<evidence type="ECO:0000259" key="7">
    <source>
        <dbReference type="Pfam" id="PF15912"/>
    </source>
</evidence>
<sequence length="2131" mass="241550">MTAEIVSNVQKSSSQLLFFDTLTASNFSGDELPTECIRFHQRVVLSEIRVVPKHFRPFKGSRKNDHVGQTSPNKFDLNLLIHKTLTADSAKPPEKRPPTLPLHPLTISFDEKKGFLSYDVTLLPEATTRFIILRGNYQSVTLCIYGKVMESGKPQNIKSKDQISAPTISENQHNKRDSNLDTFFLNGTDLANTQSFAELVQSSPIGNNIEIKAEEDDSLGNISIKKENEEKIDEMDSMKPQEVYNHDMNVMDSVHKEQAISVINSNSSVQVLDELKTTEDQFTTPMEEDTFYLDDGHRDTNSDADRIGTLLNKDRTGTFSILSPAKAVDLSIWNLDEKLSRDILVYHTSPDETLLSQVSQSLSKRMFNKAWDEFNNYIKQIHSFLSMMNSDNKNKINHNSYIESTSTSFEGLLHQINNVIVEGLLWARHDGIRYDDELKTVYKGILFALDMTTGKSTVKLFENGLSLFCKLCACGEDIIDSSMIQTCLELVVPLLKEQFVSSTLQTIILRGLLECLGEPGVVEKFLECSNNDNDNEDTLYKTFILPMLQIKSLPLRILRLLQAIVRKVSIYEACTIIQQLADNETKTKKKELMNNYNNQMYSNLSISDNDVQELDDLELIIDRISNCLHIISKAVLYHMALHSGEEVGQVYPSIFSFKYLTSCRFFSAITTIISSHRVRSCSRFHELVNFIGRLCVILLGSPVGMIYLAKQLQQPIEPFGDSLLVVLSTVLCRHNDVGISMEEESFEAFSNSSPVINGSWSNINELRRTPGVGDIWLGFGQSITGGNYDEDYDYICDYNEDDHISKKDDDFILKKARQVLRMQSCGAVGARTDCFDNCIIPSDQLIILLTYQLHAVSIIERLLEYGRRGVENHSYTDYVKILDLLSDLFELTTFDVGKQAVASTLINLDGLPTVLSLVNINPMQEHLSASVPCTDFNALGRIPLELLEVVIKFSRSFPFLLTPQIHELVNQFISSENSLRALWYPIAAFHETGNIQGVINVIKHQKYYPECLRDHNSVNQILVSLRLLMSYTYAESGILHILKARMDDFSGSDNGDNFLVFLLRLLNHVAEVLSDLDDFDEYTEHQSTSESTFTAVAQDCLNSENYDEPKAQEILKSSENRNESTSIMFSSEVFELRRELLDLAWNNLTLVRRLLRFVYGDPDESVAKRHFRDIYGENESPDDLLPSQKKSMVRMCVEPWLMLVSALDHLDGRLSDQLGATSLLGNSQTLKNGQSAQIARIRGLILSLFGLLTEIVIEEKPLQRDDEMQEPQYRARFFSDFTGRYVVKQLCDFIFEGPNNFLSGLHILSEILPTPLLSQRCIRDLHVSESMVDTSIEQNLESDGFSTNWPQIQREARILRQHWIKQLLPLRDDLIYLTKSMAPSSSKILHIMLRTVICQLVDLDFLDRGIGRGIVAVIVNGVRDAFEQLNLLIEKPEKRNFGIDDTIDDFKREEYETVIEDTHTSSEIQTKRTIFGRWMSLLTSICGYSSGRSLLLDSVNNITDDAMMLDDQESFENSHDLVKILLDIVPSINHVNFICDIIMEFFFLLCNPAITASGKNMPRLEDLSIIIDNLLEWVKQGKNGRLQTHSLLILQKIAETELGGLLILKKKDHLQLISNMITWVPDLLRSQDLRMHDLNIAYHSVVFILIIIGYVLPESLRHEIPFLKENLGSLPILINSSKDAETILKSYENIEQHIIELSYESHNIDEEMHDPHLYQSVIDVIKRLKDHIHGYIQELNQNAIVLNIDEIFKRFNIRLSQVVNEIYNHNISIRQEVGSVSIGVVIDDYPDFPFYDVVDDFEGKVGKGGLFNAPEPEIDFEVFAKEMLPNFQFHKRMKMPSDSTAKGRKLKVHHSLSKLGGIAYESNARRNLGGGKTYQKNEFRSIHNNRKANTSRPPSVHVDDFMSGKIPVNQQHPDMMTTTTSTTTPTVSVTANIQQKKTNVSNRPQLQNKRGGITTTTSTSQLNTNNNRGRGRRLSTSSAPARGASRGASNSGRGGGGMGRGNNANASIVGAAWEMGSGAWTGGPPSLLLMPPMNKYMDFERRIEGQRDYTRYDNQTIRTGYYDNQYYGMPSPITPYDRPPVQQSAPGMGPRIKSGNETRGRTVPQEWAPRSMTSQPTRRPERQFGRR</sequence>
<dbReference type="GO" id="GO:0003723">
    <property type="term" value="F:RNA binding"/>
    <property type="evidence" value="ECO:0007669"/>
    <property type="project" value="TreeGrafter"/>
</dbReference>
<feature type="compositionally biased region" description="Polar residues" evidence="6">
    <location>
        <begin position="154"/>
        <end position="171"/>
    </location>
</feature>
<dbReference type="GO" id="GO:0005634">
    <property type="term" value="C:nucleus"/>
    <property type="evidence" value="ECO:0007669"/>
    <property type="project" value="UniProtKB-SubCell"/>
</dbReference>